<evidence type="ECO:0000256" key="1">
    <source>
        <dbReference type="ARBA" id="ARBA00004141"/>
    </source>
</evidence>
<gene>
    <name evidence="9" type="ORF">DW944_09625</name>
</gene>
<evidence type="ECO:0000256" key="7">
    <source>
        <dbReference type="SAM" id="Phobius"/>
    </source>
</evidence>
<dbReference type="NCBIfam" id="TIGR03025">
    <property type="entry name" value="EPS_sugtrans"/>
    <property type="match status" value="1"/>
</dbReference>
<keyword evidence="3 9" id="KW-0808">Transferase</keyword>
<keyword evidence="5 7" id="KW-1133">Transmembrane helix</keyword>
<protein>
    <submittedName>
        <fullName evidence="9">Sugar transferase</fullName>
    </submittedName>
</protein>
<dbReference type="AlphaFoldDB" id="A0A413R685"/>
<evidence type="ECO:0000259" key="8">
    <source>
        <dbReference type="Pfam" id="PF02397"/>
    </source>
</evidence>
<feature type="transmembrane region" description="Helical" evidence="7">
    <location>
        <begin position="43"/>
        <end position="67"/>
    </location>
</feature>
<comment type="similarity">
    <text evidence="2">Belongs to the bacterial sugar transferase family.</text>
</comment>
<dbReference type="InterPro" id="IPR003362">
    <property type="entry name" value="Bact_transf"/>
</dbReference>
<feature type="transmembrane region" description="Helical" evidence="7">
    <location>
        <begin position="110"/>
        <end position="133"/>
    </location>
</feature>
<keyword evidence="10" id="KW-1185">Reference proteome</keyword>
<feature type="transmembrane region" description="Helical" evidence="7">
    <location>
        <begin position="256"/>
        <end position="283"/>
    </location>
</feature>
<evidence type="ECO:0000256" key="5">
    <source>
        <dbReference type="ARBA" id="ARBA00022989"/>
    </source>
</evidence>
<evidence type="ECO:0000256" key="4">
    <source>
        <dbReference type="ARBA" id="ARBA00022692"/>
    </source>
</evidence>
<comment type="subcellular location">
    <subcellularLocation>
        <location evidence="1">Membrane</location>
        <topology evidence="1">Multi-pass membrane protein</topology>
    </subcellularLocation>
</comment>
<name>A0A413R685_9FIRM</name>
<feature type="domain" description="Bacterial sugar transferase" evidence="8">
    <location>
        <begin position="254"/>
        <end position="433"/>
    </location>
</feature>
<sequence length="455" mass="53011">MRESRAFRRIIVLLLLAIVIVAQTYIFWYFWNTHYSQGMTREFFFKGHIVMLFVYGLMFTIFCNVYGAFKLGSLQYSNLVFSQILALLFTNFIIYLQISLLSLKMVSPAAIIGMGFDNILCCLIWCGLAINVYRWLYPPRDMLLIYSDRDPDNLVKKIKTRQDKYMITEAVHCDEPVDKVRKLIRKHQAVLVCDIPSGKRNNIVKYCYMYDKRAYVTPKLSDIILIGAGQNTMFDSPLLVTRVRGLKWEEAFIKRVIDIIISLILCIPTVIVTLIVAIADMIWDRGPIFYTQERLTQNGKTFRILKFRSMKVDSETDGARLAAKDDDRITKIGKILRATHLDELPQVFNILMGQMSVVGPRPERPEIAAQYEEEIPEFRFRLKVKAGLTGYAQVYGKYNTTPYDKLKLDLYYIQHYKVWTDIQLILMTFKIMFLKENTEGVEKEQKTASIKKKVK</sequence>
<dbReference type="PANTHER" id="PTHR30576">
    <property type="entry name" value="COLANIC BIOSYNTHESIS UDP-GLUCOSE LIPID CARRIER TRANSFERASE"/>
    <property type="match status" value="1"/>
</dbReference>
<dbReference type="Proteomes" id="UP000284779">
    <property type="component" value="Unassembled WGS sequence"/>
</dbReference>
<feature type="transmembrane region" description="Helical" evidence="7">
    <location>
        <begin position="79"/>
        <end position="98"/>
    </location>
</feature>
<dbReference type="RefSeq" id="WP_117971147.1">
    <property type="nucleotide sequence ID" value="NZ_CAUBDO010000005.1"/>
</dbReference>
<keyword evidence="4 7" id="KW-0812">Transmembrane</keyword>
<keyword evidence="6 7" id="KW-0472">Membrane</keyword>
<evidence type="ECO:0000313" key="9">
    <source>
        <dbReference type="EMBL" id="RHA17437.1"/>
    </source>
</evidence>
<evidence type="ECO:0000256" key="2">
    <source>
        <dbReference type="ARBA" id="ARBA00006464"/>
    </source>
</evidence>
<comment type="caution">
    <text evidence="9">The sequence shown here is derived from an EMBL/GenBank/DDBJ whole genome shotgun (WGS) entry which is preliminary data.</text>
</comment>
<dbReference type="GO" id="GO:0016020">
    <property type="term" value="C:membrane"/>
    <property type="evidence" value="ECO:0007669"/>
    <property type="project" value="UniProtKB-SubCell"/>
</dbReference>
<feature type="transmembrane region" description="Helical" evidence="7">
    <location>
        <begin position="12"/>
        <end position="31"/>
    </location>
</feature>
<evidence type="ECO:0000313" key="10">
    <source>
        <dbReference type="Proteomes" id="UP000284779"/>
    </source>
</evidence>
<evidence type="ECO:0000256" key="3">
    <source>
        <dbReference type="ARBA" id="ARBA00022679"/>
    </source>
</evidence>
<organism evidence="9 10">
    <name type="scientific">Eubacterium ventriosum</name>
    <dbReference type="NCBI Taxonomy" id="39496"/>
    <lineage>
        <taxon>Bacteria</taxon>
        <taxon>Bacillati</taxon>
        <taxon>Bacillota</taxon>
        <taxon>Clostridia</taxon>
        <taxon>Eubacteriales</taxon>
        <taxon>Eubacteriaceae</taxon>
        <taxon>Eubacterium</taxon>
    </lineage>
</organism>
<dbReference type="InterPro" id="IPR017475">
    <property type="entry name" value="EPS_sugar_tfrase"/>
</dbReference>
<dbReference type="PANTHER" id="PTHR30576:SF0">
    <property type="entry name" value="UNDECAPRENYL-PHOSPHATE N-ACETYLGALACTOSAMINYL 1-PHOSPHATE TRANSFERASE-RELATED"/>
    <property type="match status" value="1"/>
</dbReference>
<proteinExistence type="inferred from homology"/>
<dbReference type="EMBL" id="QSFD01000009">
    <property type="protein sequence ID" value="RHA17437.1"/>
    <property type="molecule type" value="Genomic_DNA"/>
</dbReference>
<accession>A0A413R685</accession>
<reference evidence="9 10" key="1">
    <citation type="submission" date="2018-08" db="EMBL/GenBank/DDBJ databases">
        <title>A genome reference for cultivated species of the human gut microbiota.</title>
        <authorList>
            <person name="Zou Y."/>
            <person name="Xue W."/>
            <person name="Luo G."/>
        </authorList>
    </citation>
    <scope>NUCLEOTIDE SEQUENCE [LARGE SCALE GENOMIC DNA]</scope>
    <source>
        <strain evidence="9 10">AM44-11BH</strain>
    </source>
</reference>
<evidence type="ECO:0000256" key="6">
    <source>
        <dbReference type="ARBA" id="ARBA00023136"/>
    </source>
</evidence>
<dbReference type="Pfam" id="PF02397">
    <property type="entry name" value="Bac_transf"/>
    <property type="match status" value="1"/>
</dbReference>
<dbReference type="GO" id="GO:0016780">
    <property type="term" value="F:phosphotransferase activity, for other substituted phosphate groups"/>
    <property type="evidence" value="ECO:0007669"/>
    <property type="project" value="TreeGrafter"/>
</dbReference>